<dbReference type="SUPFAM" id="SSF47598">
    <property type="entry name" value="Ribbon-helix-helix"/>
    <property type="match status" value="1"/>
</dbReference>
<dbReference type="EMBL" id="LAZR01025347">
    <property type="protein sequence ID" value="KKL72195.1"/>
    <property type="molecule type" value="Genomic_DNA"/>
</dbReference>
<proteinExistence type="predicted"/>
<reference evidence="1" key="1">
    <citation type="journal article" date="2015" name="Nature">
        <title>Complex archaea that bridge the gap between prokaryotes and eukaryotes.</title>
        <authorList>
            <person name="Spang A."/>
            <person name="Saw J.H."/>
            <person name="Jorgensen S.L."/>
            <person name="Zaremba-Niedzwiedzka K."/>
            <person name="Martijn J."/>
            <person name="Lind A.E."/>
            <person name="van Eijk R."/>
            <person name="Schleper C."/>
            <person name="Guy L."/>
            <person name="Ettema T.J."/>
        </authorList>
    </citation>
    <scope>NUCLEOTIDE SEQUENCE</scope>
</reference>
<comment type="caution">
    <text evidence="1">The sequence shown here is derived from an EMBL/GenBank/DDBJ whole genome shotgun (WGS) entry which is preliminary data.</text>
</comment>
<protein>
    <recommendedName>
        <fullName evidence="2">Ribbon-helix-helix protein CopG domain-containing protein</fullName>
    </recommendedName>
</protein>
<dbReference type="CDD" id="cd22231">
    <property type="entry name" value="RHH_NikR_HicB-like"/>
    <property type="match status" value="1"/>
</dbReference>
<dbReference type="GO" id="GO:0006355">
    <property type="term" value="P:regulation of DNA-templated transcription"/>
    <property type="evidence" value="ECO:0007669"/>
    <property type="project" value="InterPro"/>
</dbReference>
<organism evidence="1">
    <name type="scientific">marine sediment metagenome</name>
    <dbReference type="NCBI Taxonomy" id="412755"/>
    <lineage>
        <taxon>unclassified sequences</taxon>
        <taxon>metagenomes</taxon>
        <taxon>ecological metagenomes</taxon>
    </lineage>
</organism>
<dbReference type="AlphaFoldDB" id="A0A0F9GS03"/>
<evidence type="ECO:0000313" key="1">
    <source>
        <dbReference type="EMBL" id="KKL72195.1"/>
    </source>
</evidence>
<gene>
    <name evidence="1" type="ORF">LCGC14_2087330</name>
</gene>
<name>A0A0F9GS03_9ZZZZ</name>
<sequence>MKIITINLPEKYLQAIQILNDMGLYPSRSEAIRIALGNFLDNELKMFKELEDDSFKMLIRSKSSNNN</sequence>
<accession>A0A0F9GS03</accession>
<dbReference type="InterPro" id="IPR010985">
    <property type="entry name" value="Ribbon_hlx_hlx"/>
</dbReference>
<dbReference type="Gene3D" id="1.10.1220.10">
    <property type="entry name" value="Met repressor-like"/>
    <property type="match status" value="1"/>
</dbReference>
<evidence type="ECO:0008006" key="2">
    <source>
        <dbReference type="Google" id="ProtNLM"/>
    </source>
</evidence>
<dbReference type="InterPro" id="IPR013321">
    <property type="entry name" value="Arc_rbn_hlx_hlx"/>
</dbReference>